<feature type="transmembrane region" description="Helical" evidence="6">
    <location>
        <begin position="66"/>
        <end position="89"/>
    </location>
</feature>
<dbReference type="PANTHER" id="PTHR30619:SF1">
    <property type="entry name" value="RECOMBINATION PROTEIN 2"/>
    <property type="match status" value="1"/>
</dbReference>
<evidence type="ECO:0000256" key="3">
    <source>
        <dbReference type="ARBA" id="ARBA00022692"/>
    </source>
</evidence>
<feature type="transmembrane region" description="Helical" evidence="6">
    <location>
        <begin position="340"/>
        <end position="362"/>
    </location>
</feature>
<dbReference type="InterPro" id="IPR036866">
    <property type="entry name" value="RibonucZ/Hydroxyglut_hydro"/>
</dbReference>
<evidence type="ECO:0000313" key="8">
    <source>
        <dbReference type="EMBL" id="UQN14096.1"/>
    </source>
</evidence>
<dbReference type="InterPro" id="IPR004477">
    <property type="entry name" value="ComEC_N"/>
</dbReference>
<gene>
    <name evidence="8" type="ORF">M3M28_08510</name>
</gene>
<dbReference type="NCBIfam" id="TIGR00360">
    <property type="entry name" value="ComEC_N-term"/>
    <property type="match status" value="1"/>
</dbReference>
<feature type="transmembrane region" description="Helical" evidence="6">
    <location>
        <begin position="429"/>
        <end position="448"/>
    </location>
</feature>
<dbReference type="Pfam" id="PF00753">
    <property type="entry name" value="Lactamase_B"/>
    <property type="match status" value="1"/>
</dbReference>
<comment type="subcellular location">
    <subcellularLocation>
        <location evidence="1">Cell membrane</location>
        <topology evidence="1">Multi-pass membrane protein</topology>
    </subcellularLocation>
</comment>
<dbReference type="SUPFAM" id="SSF56281">
    <property type="entry name" value="Metallo-hydrolase/oxidoreductase"/>
    <property type="match status" value="1"/>
</dbReference>
<dbReference type="SMART" id="SM00849">
    <property type="entry name" value="Lactamase_B"/>
    <property type="match status" value="1"/>
</dbReference>
<feature type="transmembrane region" description="Helical" evidence="6">
    <location>
        <begin position="460"/>
        <end position="481"/>
    </location>
</feature>
<evidence type="ECO:0000256" key="4">
    <source>
        <dbReference type="ARBA" id="ARBA00022989"/>
    </source>
</evidence>
<name>A0ABY4MXI7_9MICO</name>
<dbReference type="CDD" id="cd07731">
    <property type="entry name" value="ComA-like_MBL-fold"/>
    <property type="match status" value="1"/>
</dbReference>
<accession>A0ABY4MXI7</accession>
<proteinExistence type="predicted"/>
<reference evidence="8" key="1">
    <citation type="submission" date="2022-05" db="EMBL/GenBank/DDBJ databases">
        <title>Complete genome sequence of toluene-degrading Gulosibacter sediminis strain ACHW.36C.</title>
        <authorList>
            <person name="Wai A.C."/>
            <person name="Lai G.K."/>
            <person name="Griffin S.D."/>
            <person name="Leung F.C."/>
        </authorList>
    </citation>
    <scope>NUCLEOTIDE SEQUENCE [LARGE SCALE GENOMIC DNA]</scope>
    <source>
        <strain evidence="8">ACHW.36C</strain>
    </source>
</reference>
<dbReference type="Pfam" id="PF03772">
    <property type="entry name" value="Competence"/>
    <property type="match status" value="1"/>
</dbReference>
<keyword evidence="3 6" id="KW-0812">Transmembrane</keyword>
<feature type="transmembrane region" description="Helical" evidence="6">
    <location>
        <begin position="396"/>
        <end position="422"/>
    </location>
</feature>
<evidence type="ECO:0000256" key="1">
    <source>
        <dbReference type="ARBA" id="ARBA00004651"/>
    </source>
</evidence>
<evidence type="ECO:0000259" key="7">
    <source>
        <dbReference type="SMART" id="SM00849"/>
    </source>
</evidence>
<dbReference type="Gene3D" id="3.60.15.10">
    <property type="entry name" value="Ribonuclease Z/Hydroxyacylglutathione hydrolase-like"/>
    <property type="match status" value="1"/>
</dbReference>
<feature type="transmembrane region" description="Helical" evidence="6">
    <location>
        <begin position="369"/>
        <end position="390"/>
    </location>
</feature>
<evidence type="ECO:0000256" key="6">
    <source>
        <dbReference type="SAM" id="Phobius"/>
    </source>
</evidence>
<feature type="transmembrane region" description="Helical" evidence="6">
    <location>
        <begin position="41"/>
        <end position="60"/>
    </location>
</feature>
<feature type="transmembrane region" description="Helical" evidence="6">
    <location>
        <begin position="301"/>
        <end position="328"/>
    </location>
</feature>
<protein>
    <submittedName>
        <fullName evidence="8">ComEC/Rec2 family competence protein</fullName>
    </submittedName>
</protein>
<feature type="domain" description="Metallo-beta-lactamase" evidence="7">
    <location>
        <begin position="536"/>
        <end position="728"/>
    </location>
</feature>
<dbReference type="InterPro" id="IPR001279">
    <property type="entry name" value="Metallo-B-lactamas"/>
</dbReference>
<sequence length="791" mass="80965">MSAASEAPARDAPAPPDYRLLAPAAVGWLAAWCATQWSGAAWPIALGLAVVSAAALGWAWRGGMRWRGLGATLALAAIAGVLTAGLAAVTAAGRIPAELAEALERDASLTLEVVTTSPPREGVRGNFYSASATSLDGAPLLLFTPPELDAQPIGTGLRLDAKLVAAEDGDDVVALAFGRGEVEVTGVPHPVLQLSNGVRERFVEIAGALPAPGAMLVPGLAVGDESLVDDDLDTAMKVSSLSHLTAVSGSNIAIIVAALIGIGRLVGWSRAVRAAVASAGLAGFVLLVTPQGSVIRASAMALIVIALDALARPIAGVPVLALAVLVLLAADPWLSHDYGFALSTAATAGLLLGTGPLAGWLSRWLPPPISLLIAVPLVAQLACQPILLLLEPSLPLYGVVANLLAAPAAPLATIVGLIACLVGLALPPLGVALAWVSWLPAQWIGLIAETVTVLPAASVPWLGGGVGALSFICTCVGIVIVVRRGRGVRWRRLQRVTSVVLVVALLVVVAGTVGRLAVRLRDLPEAWRLVACDIGQGDALLLRAGDATALVDTGDDPAALAACLDEFGVARLDVLLVSHFDRDHVGAAGELSVPVSEVWLPDTEEARGESLTARLDAAGIPVRFVGAGDTLALGDVVVTALGPRRGDGGAPSTLEGNDSSLTVRVDPAASCRVSCLRILFLGDLGEEAQAQLDLDLVPVDVVKMSHHGSSDQLAELYERTGARLALISVGADNGYGHPTDAALSLLRAAGIPWLRTDESGSIAVFEVDGAVSAWTARRATPPYPRCRGPCG</sequence>
<keyword evidence="5 6" id="KW-0472">Membrane</keyword>
<dbReference type="InterPro" id="IPR052159">
    <property type="entry name" value="Competence_DNA_uptake"/>
</dbReference>
<keyword evidence="2" id="KW-1003">Cell membrane</keyword>
<dbReference type="PANTHER" id="PTHR30619">
    <property type="entry name" value="DNA INTERNALIZATION/COMPETENCE PROTEIN COMEC/REC2"/>
    <property type="match status" value="1"/>
</dbReference>
<dbReference type="InterPro" id="IPR035681">
    <property type="entry name" value="ComA-like_MBL"/>
</dbReference>
<dbReference type="EMBL" id="CP097160">
    <property type="protein sequence ID" value="UQN14096.1"/>
    <property type="molecule type" value="Genomic_DNA"/>
</dbReference>
<feature type="transmembrane region" description="Helical" evidence="6">
    <location>
        <begin position="493"/>
        <end position="514"/>
    </location>
</feature>
<keyword evidence="4 6" id="KW-1133">Transmembrane helix</keyword>
<evidence type="ECO:0000256" key="5">
    <source>
        <dbReference type="ARBA" id="ARBA00023136"/>
    </source>
</evidence>
<feature type="transmembrane region" description="Helical" evidence="6">
    <location>
        <begin position="271"/>
        <end position="289"/>
    </location>
</feature>
<evidence type="ECO:0000256" key="2">
    <source>
        <dbReference type="ARBA" id="ARBA00022475"/>
    </source>
</evidence>
<organism evidence="8">
    <name type="scientific">Gulosibacter sediminis</name>
    <dbReference type="NCBI Taxonomy" id="1729695"/>
    <lineage>
        <taxon>Bacteria</taxon>
        <taxon>Bacillati</taxon>
        <taxon>Actinomycetota</taxon>
        <taxon>Actinomycetes</taxon>
        <taxon>Micrococcales</taxon>
        <taxon>Microbacteriaceae</taxon>
        <taxon>Gulosibacter</taxon>
    </lineage>
</organism>
<feature type="transmembrane region" description="Helical" evidence="6">
    <location>
        <begin position="244"/>
        <end position="265"/>
    </location>
</feature>